<keyword evidence="3" id="KW-1185">Reference proteome</keyword>
<proteinExistence type="predicted"/>
<evidence type="ECO:0000313" key="3">
    <source>
        <dbReference type="Proteomes" id="UP000193685"/>
    </source>
</evidence>
<dbReference type="SUPFAM" id="SSF51445">
    <property type="entry name" value="(Trans)glycosidases"/>
    <property type="match status" value="1"/>
</dbReference>
<dbReference type="PANTHER" id="PTHR34154:SF3">
    <property type="entry name" value="ALKALI-SENSITIVE LINKAGE PROTEIN 1"/>
    <property type="match status" value="1"/>
</dbReference>
<dbReference type="GO" id="GO:0071966">
    <property type="term" value="P:fungal-type cell wall polysaccharide metabolic process"/>
    <property type="evidence" value="ECO:0007669"/>
    <property type="project" value="TreeGrafter"/>
</dbReference>
<dbReference type="RefSeq" id="XP_040727671.1">
    <property type="nucleotide sequence ID" value="XM_040868518.1"/>
</dbReference>
<dbReference type="InterPro" id="IPR024655">
    <property type="entry name" value="Asl1_glyco_hydro_catalytic"/>
</dbReference>
<gene>
    <name evidence="2" type="ORF">BCR37DRAFT_376060</name>
</gene>
<protein>
    <recommendedName>
        <fullName evidence="1">Asl1-like glycosyl hydrolase catalytic domain-containing protein</fullName>
    </recommendedName>
</protein>
<feature type="domain" description="Asl1-like glycosyl hydrolase catalytic" evidence="1">
    <location>
        <begin position="6"/>
        <end position="190"/>
    </location>
</feature>
<dbReference type="Proteomes" id="UP000193685">
    <property type="component" value="Unassembled WGS sequence"/>
</dbReference>
<dbReference type="OMA" id="IATHAYW"/>
<reference evidence="2 3" key="1">
    <citation type="submission" date="2016-07" db="EMBL/GenBank/DDBJ databases">
        <title>Pervasive Adenine N6-methylation of Active Genes in Fungi.</title>
        <authorList>
            <consortium name="DOE Joint Genome Institute"/>
            <person name="Mondo S.J."/>
            <person name="Dannebaum R.O."/>
            <person name="Kuo R.C."/>
            <person name="Labutti K."/>
            <person name="Haridas S."/>
            <person name="Kuo A."/>
            <person name="Salamov A."/>
            <person name="Ahrendt S.R."/>
            <person name="Lipzen A."/>
            <person name="Sullivan W."/>
            <person name="Andreopoulos W.B."/>
            <person name="Clum A."/>
            <person name="Lindquist E."/>
            <person name="Daum C."/>
            <person name="Ramamoorthy G.K."/>
            <person name="Gryganskyi A."/>
            <person name="Culley D."/>
            <person name="Magnuson J.K."/>
            <person name="James T.Y."/>
            <person name="O'Malley M.A."/>
            <person name="Stajich J.E."/>
            <person name="Spatafora J.W."/>
            <person name="Visel A."/>
            <person name="Grigoriev I.V."/>
        </authorList>
    </citation>
    <scope>NUCLEOTIDE SEQUENCE [LARGE SCALE GENOMIC DNA]</scope>
    <source>
        <strain evidence="2 3">12-1054</strain>
    </source>
</reference>
<dbReference type="AlphaFoldDB" id="A0A1Y2FVV9"/>
<dbReference type="GeneID" id="63785117"/>
<sequence length="192" mass="20619">MAKTIGDFAEAAAGQHDVLLGPNEPDHMGVSPGAVAAAYKQYLTPARASGKIKYLTGPAITNSQSGLSWLKEFMAACSDCKIDALQTHWYGPSMEMFYSQLNEIHSAFPSLPVWILEIGFTNWNQATNPSADQVAGMQQEALGWLESTSWIGKYAFFMAGQIDDQNLGSVNALLTGRTAGSSLSAFGAKYVN</sequence>
<dbReference type="EMBL" id="MCFI01000002">
    <property type="protein sequence ID" value="ORY86815.1"/>
    <property type="molecule type" value="Genomic_DNA"/>
</dbReference>
<evidence type="ECO:0000259" key="1">
    <source>
        <dbReference type="Pfam" id="PF11790"/>
    </source>
</evidence>
<dbReference type="OrthoDB" id="43654at2759"/>
<comment type="caution">
    <text evidence="2">The sequence shown here is derived from an EMBL/GenBank/DDBJ whole genome shotgun (WGS) entry which is preliminary data.</text>
</comment>
<organism evidence="2 3">
    <name type="scientific">Protomyces lactucae-debilis</name>
    <dbReference type="NCBI Taxonomy" id="2754530"/>
    <lineage>
        <taxon>Eukaryota</taxon>
        <taxon>Fungi</taxon>
        <taxon>Dikarya</taxon>
        <taxon>Ascomycota</taxon>
        <taxon>Taphrinomycotina</taxon>
        <taxon>Taphrinomycetes</taxon>
        <taxon>Taphrinales</taxon>
        <taxon>Protomycetaceae</taxon>
        <taxon>Protomyces</taxon>
    </lineage>
</organism>
<evidence type="ECO:0000313" key="2">
    <source>
        <dbReference type="EMBL" id="ORY86815.1"/>
    </source>
</evidence>
<dbReference type="Pfam" id="PF11790">
    <property type="entry name" value="Glyco_hydro_cc"/>
    <property type="match status" value="1"/>
</dbReference>
<dbReference type="PANTHER" id="PTHR34154">
    <property type="entry name" value="ALKALI-SENSITIVE LINKAGE PROTEIN 1"/>
    <property type="match status" value="1"/>
</dbReference>
<accession>A0A1Y2FVV9</accession>
<dbReference type="InterPro" id="IPR053183">
    <property type="entry name" value="ASL1"/>
</dbReference>
<dbReference type="GO" id="GO:0009277">
    <property type="term" value="C:fungal-type cell wall"/>
    <property type="evidence" value="ECO:0007669"/>
    <property type="project" value="TreeGrafter"/>
</dbReference>
<dbReference type="InterPro" id="IPR017853">
    <property type="entry name" value="GH"/>
</dbReference>
<dbReference type="Gene3D" id="3.20.20.80">
    <property type="entry name" value="Glycosidases"/>
    <property type="match status" value="1"/>
</dbReference>
<name>A0A1Y2FVV9_PROLT</name>